<comment type="caution">
    <text evidence="7">The sequence shown here is derived from an EMBL/GenBank/DDBJ whole genome shotgun (WGS) entry which is preliminary data.</text>
</comment>
<evidence type="ECO:0000256" key="5">
    <source>
        <dbReference type="SAM" id="Phobius"/>
    </source>
</evidence>
<evidence type="ECO:0000256" key="4">
    <source>
        <dbReference type="SAM" id="MobiDB-lite"/>
    </source>
</evidence>
<evidence type="ECO:0000256" key="1">
    <source>
        <dbReference type="ARBA" id="ARBA00008025"/>
    </source>
</evidence>
<dbReference type="Gene3D" id="1.20.5.110">
    <property type="match status" value="1"/>
</dbReference>
<dbReference type="PROSITE" id="PS50892">
    <property type="entry name" value="V_SNARE"/>
    <property type="match status" value="1"/>
</dbReference>
<dbReference type="PRINTS" id="PR00219">
    <property type="entry name" value="SYNAPTOBREVN"/>
</dbReference>
<dbReference type="GO" id="GO:0012505">
    <property type="term" value="C:endomembrane system"/>
    <property type="evidence" value="ECO:0007669"/>
    <property type="project" value="UniProtKB-SubCell"/>
</dbReference>
<evidence type="ECO:0000313" key="8">
    <source>
        <dbReference type="Proteomes" id="UP000829720"/>
    </source>
</evidence>
<dbReference type="Pfam" id="PF00957">
    <property type="entry name" value="Synaptobrevin"/>
    <property type="match status" value="1"/>
</dbReference>
<keyword evidence="5" id="KW-0472">Membrane</keyword>
<keyword evidence="3" id="KW-0175">Coiled coil</keyword>
<feature type="compositionally biased region" description="Basic and acidic residues" evidence="4">
    <location>
        <begin position="31"/>
        <end position="50"/>
    </location>
</feature>
<feature type="region of interest" description="Disordered" evidence="4">
    <location>
        <begin position="31"/>
        <end position="58"/>
    </location>
</feature>
<dbReference type="Proteomes" id="UP000829720">
    <property type="component" value="Unassembled WGS sequence"/>
</dbReference>
<comment type="subcellular location">
    <subcellularLocation>
        <location evidence="2">Endomembrane system</location>
        <topology evidence="2">Single-pass type IV membrane protein</topology>
    </subcellularLocation>
</comment>
<comment type="similarity">
    <text evidence="1">Belongs to the synaptobrevin family.</text>
</comment>
<dbReference type="InterPro" id="IPR042855">
    <property type="entry name" value="V_SNARE_CC"/>
</dbReference>
<sequence>MENGNRLRQMQDEAEEVKGIMLDNLNKANERSGKLSELNDRADQLHEKSKGFAKTTGKVKKQKRWEHIKTKAMLGGILAAVVVVIVVVVIVMTSSGSDSSSLPEEHRSQTTNSTSDP</sequence>
<organism evidence="7 8">
    <name type="scientific">Albula goreensis</name>
    <dbReference type="NCBI Taxonomy" id="1534307"/>
    <lineage>
        <taxon>Eukaryota</taxon>
        <taxon>Metazoa</taxon>
        <taxon>Chordata</taxon>
        <taxon>Craniata</taxon>
        <taxon>Vertebrata</taxon>
        <taxon>Euteleostomi</taxon>
        <taxon>Actinopterygii</taxon>
        <taxon>Neopterygii</taxon>
        <taxon>Teleostei</taxon>
        <taxon>Albuliformes</taxon>
        <taxon>Albulidae</taxon>
        <taxon>Albula</taxon>
    </lineage>
</organism>
<keyword evidence="5" id="KW-1133">Transmembrane helix</keyword>
<accession>A0A8T3DU45</accession>
<dbReference type="InterPro" id="IPR042581">
    <property type="entry name" value="VAMP5_R-SNARE"/>
</dbReference>
<dbReference type="InterPro" id="IPR001388">
    <property type="entry name" value="Synaptobrevin-like"/>
</dbReference>
<dbReference type="PROSITE" id="PS00417">
    <property type="entry name" value="SYNAPTOBREVIN"/>
    <property type="match status" value="1"/>
</dbReference>
<dbReference type="PANTHER" id="PTHR47462:SF1">
    <property type="entry name" value="VESICLE-ASSOCIATED MEMBRANE PROTEIN 5"/>
    <property type="match status" value="1"/>
</dbReference>
<reference evidence="7" key="1">
    <citation type="submission" date="2021-01" db="EMBL/GenBank/DDBJ databases">
        <authorList>
            <person name="Zahm M."/>
            <person name="Roques C."/>
            <person name="Cabau C."/>
            <person name="Klopp C."/>
            <person name="Donnadieu C."/>
            <person name="Jouanno E."/>
            <person name="Lampietro C."/>
            <person name="Louis A."/>
            <person name="Herpin A."/>
            <person name="Echchiki A."/>
            <person name="Berthelot C."/>
            <person name="Parey E."/>
            <person name="Roest-Crollius H."/>
            <person name="Braasch I."/>
            <person name="Postlethwait J."/>
            <person name="Bobe J."/>
            <person name="Montfort J."/>
            <person name="Bouchez O."/>
            <person name="Begum T."/>
            <person name="Mejri S."/>
            <person name="Adams A."/>
            <person name="Chen W.-J."/>
            <person name="Guiguen Y."/>
        </authorList>
    </citation>
    <scope>NUCLEOTIDE SEQUENCE</scope>
    <source>
        <tissue evidence="7">Blood</tissue>
    </source>
</reference>
<protein>
    <recommendedName>
        <fullName evidence="6">V-SNARE coiled-coil homology domain-containing protein</fullName>
    </recommendedName>
</protein>
<dbReference type="EMBL" id="JAERUA010000004">
    <property type="protein sequence ID" value="KAI1900949.1"/>
    <property type="molecule type" value="Genomic_DNA"/>
</dbReference>
<evidence type="ECO:0000256" key="3">
    <source>
        <dbReference type="PROSITE-ProRule" id="PRU00290"/>
    </source>
</evidence>
<dbReference type="CDD" id="cd15872">
    <property type="entry name" value="R-SNARE_VAMP5"/>
    <property type="match status" value="1"/>
</dbReference>
<dbReference type="AlphaFoldDB" id="A0A8T3DU45"/>
<dbReference type="SUPFAM" id="SSF58038">
    <property type="entry name" value="SNARE fusion complex"/>
    <property type="match status" value="1"/>
</dbReference>
<keyword evidence="5" id="KW-0812">Transmembrane</keyword>
<gene>
    <name evidence="7" type="ORF">AGOR_G00055090</name>
</gene>
<feature type="transmembrane region" description="Helical" evidence="5">
    <location>
        <begin position="72"/>
        <end position="92"/>
    </location>
</feature>
<name>A0A8T3DU45_9TELE</name>
<evidence type="ECO:0000313" key="7">
    <source>
        <dbReference type="EMBL" id="KAI1900949.1"/>
    </source>
</evidence>
<evidence type="ECO:0000256" key="2">
    <source>
        <dbReference type="ARBA" id="ARBA00046280"/>
    </source>
</evidence>
<dbReference type="OrthoDB" id="190375at2759"/>
<feature type="region of interest" description="Disordered" evidence="4">
    <location>
        <begin position="95"/>
        <end position="117"/>
    </location>
</feature>
<dbReference type="InterPro" id="IPR042166">
    <property type="entry name" value="Vamp5"/>
</dbReference>
<proteinExistence type="inferred from homology"/>
<evidence type="ECO:0000259" key="6">
    <source>
        <dbReference type="PROSITE" id="PS50892"/>
    </source>
</evidence>
<feature type="domain" description="V-SNARE coiled-coil homology" evidence="6">
    <location>
        <begin position="6"/>
        <end position="66"/>
    </location>
</feature>
<keyword evidence="8" id="KW-1185">Reference proteome</keyword>
<dbReference type="GO" id="GO:0005886">
    <property type="term" value="C:plasma membrane"/>
    <property type="evidence" value="ECO:0007669"/>
    <property type="project" value="TreeGrafter"/>
</dbReference>
<dbReference type="GO" id="GO:0043001">
    <property type="term" value="P:Golgi to plasma membrane protein transport"/>
    <property type="evidence" value="ECO:0007669"/>
    <property type="project" value="TreeGrafter"/>
</dbReference>
<dbReference type="PANTHER" id="PTHR47462">
    <property type="entry name" value="VESICLE-ASSOCIATED MEMBRANE PROTEIN 5"/>
    <property type="match status" value="1"/>
</dbReference>